<gene>
    <name evidence="1" type="ORF">YALI1_D04017g</name>
</gene>
<evidence type="ECO:0000313" key="1">
    <source>
        <dbReference type="EMBL" id="AOW03517.1"/>
    </source>
</evidence>
<dbReference type="VEuPathDB" id="FungiDB:YALI1_D04017g"/>
<dbReference type="RefSeq" id="XP_068138692.1">
    <property type="nucleotide sequence ID" value="XM_068282591.1"/>
</dbReference>
<protein>
    <submittedName>
        <fullName evidence="1">Uncharacterized protein</fullName>
    </submittedName>
</protein>
<dbReference type="AlphaFoldDB" id="A0A1D8ND15"/>
<proteinExistence type="predicted"/>
<reference evidence="1 2" key="1">
    <citation type="journal article" date="2016" name="PLoS ONE">
        <title>Sequence Assembly of Yarrowia lipolytica Strain W29/CLIB89 Shows Transposable Element Diversity.</title>
        <authorList>
            <person name="Magnan C."/>
            <person name="Yu J."/>
            <person name="Chang I."/>
            <person name="Jahn E."/>
            <person name="Kanomata Y."/>
            <person name="Wu J."/>
            <person name="Zeller M."/>
            <person name="Oakes M."/>
            <person name="Baldi P."/>
            <person name="Sandmeyer S."/>
        </authorList>
    </citation>
    <scope>NUCLEOTIDE SEQUENCE [LARGE SCALE GENOMIC DNA]</scope>
    <source>
        <strain evidence="2">CLIB89(W29)</strain>
    </source>
</reference>
<sequence length="201" mass="22540">MSPLTSQGGIMTEGYRSRVFSVLYVRFLSTSRHHRMEHSRNQSTQSLRFTLPTTDIARHRRGLQRTLPTIQLTLPTTDNVAHKFTGKIPLFQPQYYAPFEDCVDKSGYRVCCHSYSCTSVSALLEPVHQPHYDTSRRYISLTYYPESGVIIKESVLLDLAVFWVSYETTAPLAGGGAIRGGLGAARWGGVSFQVDELGCQN</sequence>
<organism evidence="1 2">
    <name type="scientific">Yarrowia lipolytica</name>
    <name type="common">Candida lipolytica</name>
    <dbReference type="NCBI Taxonomy" id="4952"/>
    <lineage>
        <taxon>Eukaryota</taxon>
        <taxon>Fungi</taxon>
        <taxon>Dikarya</taxon>
        <taxon>Ascomycota</taxon>
        <taxon>Saccharomycotina</taxon>
        <taxon>Dipodascomycetes</taxon>
        <taxon>Dipodascales</taxon>
        <taxon>Dipodascales incertae sedis</taxon>
        <taxon>Yarrowia</taxon>
    </lineage>
</organism>
<dbReference type="GeneID" id="94583212"/>
<evidence type="ECO:0000313" key="2">
    <source>
        <dbReference type="Proteomes" id="UP000182444"/>
    </source>
</evidence>
<name>A0A1D8ND15_YARLL</name>
<dbReference type="EMBL" id="CP017556">
    <property type="protein sequence ID" value="AOW03517.1"/>
    <property type="molecule type" value="Genomic_DNA"/>
</dbReference>
<accession>A0A1D8ND15</accession>
<dbReference type="Proteomes" id="UP000182444">
    <property type="component" value="Chromosome 1D"/>
</dbReference>